<reference evidence="2 3" key="1">
    <citation type="submission" date="2022-05" db="EMBL/GenBank/DDBJ databases">
        <authorList>
            <consortium name="Genoscope - CEA"/>
            <person name="William W."/>
        </authorList>
    </citation>
    <scope>NUCLEOTIDE SEQUENCE [LARGE SCALE GENOMIC DNA]</scope>
</reference>
<proteinExistence type="predicted"/>
<sequence>MNCSFASQESPCSSYGSSTNVLPLDACKEDITPHLLGLGVSSKRGWRSEGIEITEKELILNRAGHFDLSQDRVAAMTICPKHRRDLTVDWRGRKSSTCCYPSHKGQRKQVKDPRRVNYAMSKEIFALHNAAVPVGSTICVKCRTEHYRLRHVDNSERERGDQQVKRGWENSEGGRGNLEKKISFAGKLGTENEKAIDSTANVNASFFNQGALVTSNAEQEMVSSSSQSSQQSIPEEEISVWSNEVEEQQQRRQLLNNTISSLSGGRISPILSTLNTSWDDISTTQQKYYLRKAKESICSALSVLSPGQEEELWTTLRQERLVNKDSGGATRRRSFDPKSGLIDVLIKSYNHAESWQTKRQILSLFANDFSRSQLMNMIPTLSKWRIDEARQHATKVGEGLPVPQEPIFRSRISPVQIDHFIDYIARPEMLQDVAFGTKVLKLDTGGSIIIPAVIRTMIPSRIIEQYSVYCKEQNFEPAGQRSLYRIIEVCGASMQKSLQGLDNTTAEGTEAIDNVTDVLKTLGDHGSEATWVKDAEQKIKEAKRYLKTEFKSHVGREETCADHCTAHALGDTSDSNLQSICQHEHETDCEQCESLETVLKEIESEINRVEMPEEHRWRLSHDYKLCLASIQDWKAHLLRTVNQEEGKQFALVHVDAASCLIVMDWAMKYLPQRYRERMSDFFGKRGRSWHVSAVITKHTEKFQVECFVHLFDNCTQNSLAVASIIEHLLNTIKKESPEIENVFLRSDNAGCYHKPQSGEDICDRKTAPMKAHIRRWVNEKHNVITAEDMTTALESHGGVKGVRAAVVKVDTNKEITANKIPGRLACIQRWTRQILIIQSG</sequence>
<keyword evidence="3" id="KW-1185">Reference proteome</keyword>
<feature type="region of interest" description="Disordered" evidence="1">
    <location>
        <begin position="154"/>
        <end position="176"/>
    </location>
</feature>
<evidence type="ECO:0000313" key="3">
    <source>
        <dbReference type="Proteomes" id="UP001159427"/>
    </source>
</evidence>
<gene>
    <name evidence="2" type="ORF">PEVE_00019347</name>
</gene>
<protein>
    <submittedName>
        <fullName evidence="2">Uncharacterized protein</fullName>
    </submittedName>
</protein>
<feature type="compositionally biased region" description="Basic and acidic residues" evidence="1">
    <location>
        <begin position="154"/>
        <end position="169"/>
    </location>
</feature>
<accession>A0ABN8M1I1</accession>
<evidence type="ECO:0000256" key="1">
    <source>
        <dbReference type="SAM" id="MobiDB-lite"/>
    </source>
</evidence>
<dbReference type="EMBL" id="CALNXI010000261">
    <property type="protein sequence ID" value="CAH3023429.1"/>
    <property type="molecule type" value="Genomic_DNA"/>
</dbReference>
<evidence type="ECO:0000313" key="2">
    <source>
        <dbReference type="EMBL" id="CAH3023429.1"/>
    </source>
</evidence>
<comment type="caution">
    <text evidence="2">The sequence shown here is derived from an EMBL/GenBank/DDBJ whole genome shotgun (WGS) entry which is preliminary data.</text>
</comment>
<dbReference type="PANTHER" id="PTHR33845:SF1">
    <property type="entry name" value="C2H2-TYPE DOMAIN-CONTAINING PROTEIN"/>
    <property type="match status" value="1"/>
</dbReference>
<dbReference type="PANTHER" id="PTHR33845">
    <property type="entry name" value="C2H2-TYPE DOMAIN-CONTAINING PROTEIN"/>
    <property type="match status" value="1"/>
</dbReference>
<dbReference type="Proteomes" id="UP001159427">
    <property type="component" value="Unassembled WGS sequence"/>
</dbReference>
<organism evidence="2 3">
    <name type="scientific">Porites evermanni</name>
    <dbReference type="NCBI Taxonomy" id="104178"/>
    <lineage>
        <taxon>Eukaryota</taxon>
        <taxon>Metazoa</taxon>
        <taxon>Cnidaria</taxon>
        <taxon>Anthozoa</taxon>
        <taxon>Hexacorallia</taxon>
        <taxon>Scleractinia</taxon>
        <taxon>Fungiina</taxon>
        <taxon>Poritidae</taxon>
        <taxon>Porites</taxon>
    </lineage>
</organism>
<name>A0ABN8M1I1_9CNID</name>